<dbReference type="FunFam" id="2.60.40.10:FF:001230">
    <property type="entry name" value="Immunoglobulin kappa variable 8-16"/>
    <property type="match status" value="1"/>
</dbReference>
<dbReference type="Gene3D" id="2.60.40.10">
    <property type="entry name" value="Immunoglobulins"/>
    <property type="match status" value="1"/>
</dbReference>
<accession>A0A8J6FBZ3</accession>
<evidence type="ECO:0000313" key="3">
    <source>
        <dbReference type="Proteomes" id="UP000770717"/>
    </source>
</evidence>
<dbReference type="InterPro" id="IPR050150">
    <property type="entry name" value="IgV_Light_Chain"/>
</dbReference>
<dbReference type="InterPro" id="IPR036179">
    <property type="entry name" value="Ig-like_dom_sf"/>
</dbReference>
<dbReference type="OrthoDB" id="8805761at2759"/>
<dbReference type="Proteomes" id="UP000770717">
    <property type="component" value="Unassembled WGS sequence"/>
</dbReference>
<evidence type="ECO:0000313" key="2">
    <source>
        <dbReference type="EMBL" id="KAG9484571.1"/>
    </source>
</evidence>
<feature type="non-terminal residue" evidence="2">
    <location>
        <position position="1"/>
    </location>
</feature>
<dbReference type="InterPro" id="IPR003599">
    <property type="entry name" value="Ig_sub"/>
</dbReference>
<comment type="caution">
    <text evidence="2">The sequence shown here is derived from an EMBL/GenBank/DDBJ whole genome shotgun (WGS) entry which is preliminary data.</text>
</comment>
<dbReference type="PANTHER" id="PTHR23267">
    <property type="entry name" value="IMMUNOGLOBULIN LIGHT CHAIN"/>
    <property type="match status" value="1"/>
</dbReference>
<protein>
    <recommendedName>
        <fullName evidence="1">Ig-like domain-containing protein</fullName>
    </recommendedName>
</protein>
<reference evidence="2" key="1">
    <citation type="thesis" date="2020" institute="ProQuest LLC" country="789 East Eisenhower Parkway, Ann Arbor, MI, USA">
        <title>Comparative Genomics and Chromosome Evolution.</title>
        <authorList>
            <person name="Mudd A.B."/>
        </authorList>
    </citation>
    <scope>NUCLEOTIDE SEQUENCE</scope>
    <source>
        <strain evidence="2">HN-11 Male</strain>
        <tissue evidence="2">Kidney and liver</tissue>
    </source>
</reference>
<keyword evidence="3" id="KW-1185">Reference proteome</keyword>
<dbReference type="SMART" id="SM00406">
    <property type="entry name" value="IGv"/>
    <property type="match status" value="1"/>
</dbReference>
<feature type="domain" description="Ig-like" evidence="1">
    <location>
        <begin position="13"/>
        <end position="110"/>
    </location>
</feature>
<dbReference type="PROSITE" id="PS50835">
    <property type="entry name" value="IG_LIKE"/>
    <property type="match status" value="1"/>
</dbReference>
<dbReference type="SMART" id="SM00409">
    <property type="entry name" value="IG"/>
    <property type="match status" value="1"/>
</dbReference>
<dbReference type="Pfam" id="PF07686">
    <property type="entry name" value="V-set"/>
    <property type="match status" value="1"/>
</dbReference>
<proteinExistence type="predicted"/>
<dbReference type="SUPFAM" id="SSF48726">
    <property type="entry name" value="Immunoglobulin"/>
    <property type="match status" value="1"/>
</dbReference>
<evidence type="ECO:0000259" key="1">
    <source>
        <dbReference type="PROSITE" id="PS50835"/>
    </source>
</evidence>
<dbReference type="InterPro" id="IPR013106">
    <property type="entry name" value="Ig_V-set"/>
</dbReference>
<feature type="non-terminal residue" evidence="2">
    <location>
        <position position="110"/>
    </location>
</feature>
<dbReference type="InterPro" id="IPR007110">
    <property type="entry name" value="Ig-like_dom"/>
</dbReference>
<sequence>PIYLCFSACYGQITLSQTPEYVAVSPGDNAVIQCQCSSSVTSGSTSYLHWYQQKPGQPPKLLIRHATTRLPGVPERFSGSGSETYYKLTITGLTADDIAHYYCQQSRSTP</sequence>
<dbReference type="InterPro" id="IPR013783">
    <property type="entry name" value="Ig-like_fold"/>
</dbReference>
<gene>
    <name evidence="2" type="ORF">GDO78_010122</name>
</gene>
<dbReference type="EMBL" id="WNTK01000005">
    <property type="protein sequence ID" value="KAG9484571.1"/>
    <property type="molecule type" value="Genomic_DNA"/>
</dbReference>
<organism evidence="2 3">
    <name type="scientific">Eleutherodactylus coqui</name>
    <name type="common">Puerto Rican coqui</name>
    <dbReference type="NCBI Taxonomy" id="57060"/>
    <lineage>
        <taxon>Eukaryota</taxon>
        <taxon>Metazoa</taxon>
        <taxon>Chordata</taxon>
        <taxon>Craniata</taxon>
        <taxon>Vertebrata</taxon>
        <taxon>Euteleostomi</taxon>
        <taxon>Amphibia</taxon>
        <taxon>Batrachia</taxon>
        <taxon>Anura</taxon>
        <taxon>Neobatrachia</taxon>
        <taxon>Hyloidea</taxon>
        <taxon>Eleutherodactylidae</taxon>
        <taxon>Eleutherodactylinae</taxon>
        <taxon>Eleutherodactylus</taxon>
        <taxon>Eleutherodactylus</taxon>
    </lineage>
</organism>
<name>A0A8J6FBZ3_ELECQ</name>
<dbReference type="AlphaFoldDB" id="A0A8J6FBZ3"/>